<proteinExistence type="inferred from homology"/>
<dbReference type="PANTHER" id="PTHR28570:SF2">
    <property type="entry name" value="M18 FAMILY AMINOPEPTIDASE 1-RELATED"/>
    <property type="match status" value="1"/>
</dbReference>
<comment type="cofactor">
    <cofactor evidence="1">
        <name>Zn(2+)</name>
        <dbReference type="ChEBI" id="CHEBI:29105"/>
    </cofactor>
</comment>
<comment type="similarity">
    <text evidence="2">Belongs to the peptidase M18 family.</text>
</comment>
<dbReference type="GO" id="GO:0006508">
    <property type="term" value="P:proteolysis"/>
    <property type="evidence" value="ECO:0007669"/>
    <property type="project" value="UniProtKB-KW"/>
</dbReference>
<dbReference type="Pfam" id="PF02127">
    <property type="entry name" value="Peptidase_M18"/>
    <property type="match status" value="1"/>
</dbReference>
<evidence type="ECO:0000256" key="6">
    <source>
        <dbReference type="ARBA" id="ARBA00022801"/>
    </source>
</evidence>
<protein>
    <submittedName>
        <fullName evidence="9">Aminopeptidase</fullName>
        <ecNumber evidence="9">3.4.11.-</ecNumber>
    </submittedName>
</protein>
<dbReference type="Gene3D" id="2.30.250.10">
    <property type="entry name" value="Aminopeptidase i, Domain 2"/>
    <property type="match status" value="1"/>
</dbReference>
<dbReference type="GO" id="GO:0005737">
    <property type="term" value="C:cytoplasm"/>
    <property type="evidence" value="ECO:0007669"/>
    <property type="project" value="UniProtKB-ARBA"/>
</dbReference>
<keyword evidence="4" id="KW-0645">Protease</keyword>
<dbReference type="EMBL" id="JAGVWC010000011">
    <property type="protein sequence ID" value="MBS3061878.1"/>
    <property type="molecule type" value="Genomic_DNA"/>
</dbReference>
<organism evidence="9 10">
    <name type="scientific">Candidatus Iainarchaeum sp</name>
    <dbReference type="NCBI Taxonomy" id="3101447"/>
    <lineage>
        <taxon>Archaea</taxon>
        <taxon>Candidatus Iainarchaeota</taxon>
        <taxon>Candidatus Iainarchaeia</taxon>
        <taxon>Candidatus Iainarchaeales</taxon>
        <taxon>Candidatus Iainarchaeaceae</taxon>
        <taxon>Candidatus Iainarchaeum</taxon>
    </lineage>
</organism>
<gene>
    <name evidence="9" type="ORF">J4215_04835</name>
</gene>
<evidence type="ECO:0000256" key="4">
    <source>
        <dbReference type="ARBA" id="ARBA00022670"/>
    </source>
</evidence>
<dbReference type="Proteomes" id="UP000675968">
    <property type="component" value="Unassembled WGS sequence"/>
</dbReference>
<comment type="caution">
    <text evidence="9">The sequence shown here is derived from an EMBL/GenBank/DDBJ whole genome shotgun (WGS) entry which is preliminary data.</text>
</comment>
<dbReference type="GO" id="GO:0004177">
    <property type="term" value="F:aminopeptidase activity"/>
    <property type="evidence" value="ECO:0007669"/>
    <property type="project" value="UniProtKB-KW"/>
</dbReference>
<dbReference type="NCBIfam" id="NF002600">
    <property type="entry name" value="PRK02256.1"/>
    <property type="match status" value="1"/>
</dbReference>
<evidence type="ECO:0000256" key="8">
    <source>
        <dbReference type="ARBA" id="ARBA00023049"/>
    </source>
</evidence>
<reference evidence="9" key="1">
    <citation type="submission" date="2021-03" db="EMBL/GenBank/DDBJ databases">
        <authorList>
            <person name="Jaffe A."/>
        </authorList>
    </citation>
    <scope>NUCLEOTIDE SEQUENCE</scope>
    <source>
        <strain evidence="9">RIFCSPLOWO2_01_FULL_AR10_48_17</strain>
    </source>
</reference>
<evidence type="ECO:0000256" key="2">
    <source>
        <dbReference type="ARBA" id="ARBA00008290"/>
    </source>
</evidence>
<name>A0A8T4L3G6_9ARCH</name>
<keyword evidence="6 9" id="KW-0378">Hydrolase</keyword>
<keyword evidence="3 9" id="KW-0031">Aminopeptidase</keyword>
<dbReference type="PRINTS" id="PR00932">
    <property type="entry name" value="AMINO1PTASE"/>
</dbReference>
<evidence type="ECO:0000313" key="10">
    <source>
        <dbReference type="Proteomes" id="UP000675968"/>
    </source>
</evidence>
<dbReference type="InterPro" id="IPR023358">
    <property type="entry name" value="Peptidase_M18_dom2"/>
</dbReference>
<dbReference type="SUPFAM" id="SSF101821">
    <property type="entry name" value="Aminopeptidase/glucanase lid domain"/>
    <property type="match status" value="1"/>
</dbReference>
<evidence type="ECO:0000313" key="9">
    <source>
        <dbReference type="EMBL" id="MBS3061878.1"/>
    </source>
</evidence>
<keyword evidence="8" id="KW-0482">Metalloprotease</keyword>
<keyword evidence="7" id="KW-0862">Zinc</keyword>
<dbReference type="PANTHER" id="PTHR28570">
    <property type="entry name" value="ASPARTYL AMINOPEPTIDASE"/>
    <property type="match status" value="1"/>
</dbReference>
<sequence>MAEEKKESQLLKEKLARTSDSAWERLPEGEHKHVFSFAEEYKHFLREAKTEREIVKWIQTKAEKQGYQPFENAAVKSGAKLFITNKGKNIALLVIGKNGVDSGLRIIASHIDALRLDLKSAPFYEDGGLVMMNTHYYGGIKKYHWVNTPLALHGVIFTKDGKRLDVSIGENENEPVFVIPDLLPHVGGRAFAEKKMNEVITGESLDAVAASLPLFEKDAVDKVKLRLYKYLNEKYGVIEEDFFSAELQLVPAIKPRDIGFDGSLMGAYAHDDRSCSYANMASMLDLVGPADHTCMAIFMDKEEIGSTGATGADSLFLENVVEQICSKTNSQKTTHQVLADAKIISADVTSALDPKYREFFDSANVNYVGYGVSVERGTGYGGKYEGSEATAEFMSFIRTLFNKEKIPWQTGEISKVDEGGGGTVAKYFAKYGCDIIDIGPPVLAMHSPCEILSKVDLYCAFKGYKAFFETK</sequence>
<evidence type="ECO:0000256" key="3">
    <source>
        <dbReference type="ARBA" id="ARBA00022438"/>
    </source>
</evidence>
<evidence type="ECO:0000256" key="5">
    <source>
        <dbReference type="ARBA" id="ARBA00022723"/>
    </source>
</evidence>
<evidence type="ECO:0000256" key="1">
    <source>
        <dbReference type="ARBA" id="ARBA00001947"/>
    </source>
</evidence>
<reference evidence="9" key="2">
    <citation type="submission" date="2021-05" db="EMBL/GenBank/DDBJ databases">
        <title>Protein family content uncovers lineage relationships and bacterial pathway maintenance mechanisms in DPANN archaea.</title>
        <authorList>
            <person name="Castelle C.J."/>
            <person name="Meheust R."/>
            <person name="Jaffe A.L."/>
            <person name="Seitz K."/>
            <person name="Gong X."/>
            <person name="Baker B.J."/>
            <person name="Banfield J.F."/>
        </authorList>
    </citation>
    <scope>NUCLEOTIDE SEQUENCE</scope>
    <source>
        <strain evidence="9">RIFCSPLOWO2_01_FULL_AR10_48_17</strain>
    </source>
</reference>
<dbReference type="GO" id="GO:0008270">
    <property type="term" value="F:zinc ion binding"/>
    <property type="evidence" value="ECO:0007669"/>
    <property type="project" value="InterPro"/>
</dbReference>
<accession>A0A8T4L3G6</accession>
<dbReference type="GO" id="GO:0008237">
    <property type="term" value="F:metallopeptidase activity"/>
    <property type="evidence" value="ECO:0007669"/>
    <property type="project" value="UniProtKB-KW"/>
</dbReference>
<dbReference type="InterPro" id="IPR001948">
    <property type="entry name" value="Peptidase_M18"/>
</dbReference>
<dbReference type="Gene3D" id="3.40.630.10">
    <property type="entry name" value="Zn peptidases"/>
    <property type="match status" value="1"/>
</dbReference>
<evidence type="ECO:0000256" key="7">
    <source>
        <dbReference type="ARBA" id="ARBA00022833"/>
    </source>
</evidence>
<dbReference type="EC" id="3.4.11.-" evidence="9"/>
<keyword evidence="5" id="KW-0479">Metal-binding</keyword>
<dbReference type="AlphaFoldDB" id="A0A8T4L3G6"/>
<dbReference type="SUPFAM" id="SSF53187">
    <property type="entry name" value="Zn-dependent exopeptidases"/>
    <property type="match status" value="1"/>
</dbReference>